<evidence type="ECO:0000313" key="2">
    <source>
        <dbReference type="EMBL" id="SAK14336.1"/>
    </source>
</evidence>
<feature type="compositionally biased region" description="Basic and acidic residues" evidence="1">
    <location>
        <begin position="170"/>
        <end position="220"/>
    </location>
</feature>
<feature type="compositionally biased region" description="Low complexity" evidence="1">
    <location>
        <begin position="82"/>
        <end position="94"/>
    </location>
</feature>
<dbReference type="AlphaFoldDB" id="A0ABD7LH29"/>
<evidence type="ECO:0000256" key="1">
    <source>
        <dbReference type="SAM" id="MobiDB-lite"/>
    </source>
</evidence>
<reference evidence="2 3" key="1">
    <citation type="submission" date="2016-04" db="EMBL/GenBank/DDBJ databases">
        <authorList>
            <person name="Peeters C."/>
        </authorList>
    </citation>
    <scope>NUCLEOTIDE SEQUENCE [LARGE SCALE GENOMIC DNA]</scope>
    <source>
        <strain evidence="2">LMG 29311</strain>
    </source>
</reference>
<comment type="caution">
    <text evidence="2">The sequence shown here is derived from an EMBL/GenBank/DDBJ whole genome shotgun (WGS) entry which is preliminary data.</text>
</comment>
<dbReference type="EMBL" id="FKJW01000003">
    <property type="protein sequence ID" value="SAK14336.1"/>
    <property type="molecule type" value="Genomic_DNA"/>
</dbReference>
<name>A0ABD7LH29_9BURK</name>
<evidence type="ECO:0000313" key="3">
    <source>
        <dbReference type="Proteomes" id="UP000196218"/>
    </source>
</evidence>
<dbReference type="Proteomes" id="UP000196218">
    <property type="component" value="Unassembled WGS sequence"/>
</dbReference>
<feature type="compositionally biased region" description="Basic and acidic residues" evidence="1">
    <location>
        <begin position="22"/>
        <end position="46"/>
    </location>
</feature>
<feature type="region of interest" description="Disordered" evidence="1">
    <location>
        <begin position="9"/>
        <end position="100"/>
    </location>
</feature>
<gene>
    <name evidence="2" type="ORF">UA18_00983</name>
</gene>
<proteinExistence type="predicted"/>
<sequence>MNMLKVIELRGGTRNPTASVHQRSEHGPAGADRDGRGVSAADEWRQLHSRPGKVAAKADAPGRVLLPDGGRSSRKWAVTRRPAPAVAGPAVQQPDAGKTTVRAAKRLVDWASSTRSRSIQHIGNVKRIKPGALIGGSVQRLAVRVDGEGAAAEAESQGHHVGRQDSGGILHDHDERQRRKSVRHDVHAARADSQKREAEPRRVRDRPAARTRAEANRRAS</sequence>
<accession>A0ABD7LH29</accession>
<organism evidence="2 3">
    <name type="scientific">Burkholderia multivorans</name>
    <dbReference type="NCBI Taxonomy" id="87883"/>
    <lineage>
        <taxon>Bacteria</taxon>
        <taxon>Pseudomonadati</taxon>
        <taxon>Pseudomonadota</taxon>
        <taxon>Betaproteobacteria</taxon>
        <taxon>Burkholderiales</taxon>
        <taxon>Burkholderiaceae</taxon>
        <taxon>Burkholderia</taxon>
        <taxon>Burkholderia cepacia complex</taxon>
    </lineage>
</organism>
<protein>
    <submittedName>
        <fullName evidence="2">Gp17</fullName>
    </submittedName>
</protein>
<feature type="region of interest" description="Disordered" evidence="1">
    <location>
        <begin position="148"/>
        <end position="220"/>
    </location>
</feature>